<dbReference type="InterPro" id="IPR002654">
    <property type="entry name" value="Glyco_trans_25"/>
</dbReference>
<gene>
    <name evidence="2" type="ORF">N7644_17270</name>
</gene>
<dbReference type="Pfam" id="PF01755">
    <property type="entry name" value="Glyco_transf_25"/>
    <property type="match status" value="1"/>
</dbReference>
<sequence length="257" mass="30072">MENFVISLKSAIDRRAHIEDQFGKKNIPFHFFDAIEPSQIDAQAEKINFKIRQGDLTRNELACLLSHVSLWQKAVDEKMPAIAIFEDDVHLSDDAELFLKDADWLNFDIVKLEKSYKSVILDLEKTQVFNNKEFILRRLKKPHLGAAGYILSYKGAVTLLEYMKNQDALDHVDQIVFRKYIHEGKLGIYQLNPTLCIQDYILNPEEQKFKTSLQWRDKEKVKPKGVEKLLRELSRVFIQLAQLPYKTKLKFIMSKKD</sequence>
<reference evidence="2" key="1">
    <citation type="submission" date="2022-09" db="EMBL/GenBank/DDBJ databases">
        <title>Intensive care unit water sources are persistently colonized with multi-drug resistant bacteria and are the site of extensive horizontal gene transfer of antibiotic resistance genes.</title>
        <authorList>
            <person name="Diorio-Toth L."/>
        </authorList>
    </citation>
    <scope>NUCLEOTIDE SEQUENCE</scope>
    <source>
        <strain evidence="2">GD04005</strain>
    </source>
</reference>
<dbReference type="Proteomes" id="UP001159329">
    <property type="component" value="Unassembled WGS sequence"/>
</dbReference>
<evidence type="ECO:0000313" key="2">
    <source>
        <dbReference type="EMBL" id="MDH0565420.1"/>
    </source>
</evidence>
<accession>A0AA42LG43</accession>
<comment type="caution">
    <text evidence="2">The sequence shown here is derived from an EMBL/GenBank/DDBJ whole genome shotgun (WGS) entry which is preliminary data.</text>
</comment>
<protein>
    <submittedName>
        <fullName evidence="2">Glycosyltransferase family 25 protein</fullName>
    </submittedName>
</protein>
<evidence type="ECO:0000313" key="3">
    <source>
        <dbReference type="Proteomes" id="UP001159329"/>
    </source>
</evidence>
<name>A0AA42LG43_9GAMM</name>
<dbReference type="CDD" id="cd06532">
    <property type="entry name" value="Glyco_transf_25"/>
    <property type="match status" value="1"/>
</dbReference>
<organism evidence="2 3">
    <name type="scientific">Acinetobacter courvalinii</name>
    <dbReference type="NCBI Taxonomy" id="280147"/>
    <lineage>
        <taxon>Bacteria</taxon>
        <taxon>Pseudomonadati</taxon>
        <taxon>Pseudomonadota</taxon>
        <taxon>Gammaproteobacteria</taxon>
        <taxon>Moraxellales</taxon>
        <taxon>Moraxellaceae</taxon>
        <taxon>Acinetobacter</taxon>
    </lineage>
</organism>
<proteinExistence type="predicted"/>
<dbReference type="AlphaFoldDB" id="A0AA42LG43"/>
<dbReference type="RefSeq" id="WP_032870106.1">
    <property type="nucleotide sequence ID" value="NZ_JAOEEO010000008.1"/>
</dbReference>
<feature type="domain" description="Glycosyl transferase family 25" evidence="1">
    <location>
        <begin position="2"/>
        <end position="167"/>
    </location>
</feature>
<evidence type="ECO:0000259" key="1">
    <source>
        <dbReference type="Pfam" id="PF01755"/>
    </source>
</evidence>
<dbReference type="EMBL" id="JAOEEO010000008">
    <property type="protein sequence ID" value="MDH0565420.1"/>
    <property type="molecule type" value="Genomic_DNA"/>
</dbReference>